<evidence type="ECO:0000313" key="2">
    <source>
        <dbReference type="Proteomes" id="UP000383971"/>
    </source>
</evidence>
<dbReference type="AlphaFoldDB" id="A0A5E4UZ38"/>
<gene>
    <name evidence="1" type="ORF">PCO31111_02360</name>
</gene>
<dbReference type="EMBL" id="CABPSE010000007">
    <property type="protein sequence ID" value="VVE05207.1"/>
    <property type="molecule type" value="Genomic_DNA"/>
</dbReference>
<proteinExistence type="predicted"/>
<evidence type="ECO:0000313" key="1">
    <source>
        <dbReference type="EMBL" id="VVE05207.1"/>
    </source>
</evidence>
<accession>A0A5E4UZ38</accession>
<name>A0A5E4UZ38_9BURK</name>
<reference evidence="1 2" key="1">
    <citation type="submission" date="2019-08" db="EMBL/GenBank/DDBJ databases">
        <authorList>
            <person name="Peeters C."/>
        </authorList>
    </citation>
    <scope>NUCLEOTIDE SEQUENCE [LARGE SCALE GENOMIC DNA]</scope>
    <source>
        <strain evidence="1 2">LMG 31111</strain>
    </source>
</reference>
<protein>
    <submittedName>
        <fullName evidence="1">Uncharacterized protein</fullName>
    </submittedName>
</protein>
<dbReference type="Proteomes" id="UP000383971">
    <property type="component" value="Unassembled WGS sequence"/>
</dbReference>
<keyword evidence="2" id="KW-1185">Reference proteome</keyword>
<organism evidence="1 2">
    <name type="scientific">Pandoraea communis</name>
    <dbReference type="NCBI Taxonomy" id="2508297"/>
    <lineage>
        <taxon>Bacteria</taxon>
        <taxon>Pseudomonadati</taxon>
        <taxon>Pseudomonadota</taxon>
        <taxon>Betaproteobacteria</taxon>
        <taxon>Burkholderiales</taxon>
        <taxon>Burkholderiaceae</taxon>
        <taxon>Pandoraea</taxon>
    </lineage>
</organism>
<sequence>MLCNTKRMVRSARWSVTAIYTGFWQNISQIIVNKGFFLFFTLRPHGKSVRLVLITVSPGWGSDDTSLTD</sequence>